<gene>
    <name evidence="2" type="ORF">D7W81_27070</name>
</gene>
<dbReference type="Pfam" id="PF19266">
    <property type="entry name" value="CIS_tube"/>
    <property type="match status" value="1"/>
</dbReference>
<dbReference type="Proteomes" id="UP000267003">
    <property type="component" value="Unassembled WGS sequence"/>
</dbReference>
<dbReference type="InterPro" id="IPR018392">
    <property type="entry name" value="LysM"/>
</dbReference>
<keyword evidence="3" id="KW-1185">Reference proteome</keyword>
<organism evidence="2 3">
    <name type="scientific">Corallococcus aberystwythensis</name>
    <dbReference type="NCBI Taxonomy" id="2316722"/>
    <lineage>
        <taxon>Bacteria</taxon>
        <taxon>Pseudomonadati</taxon>
        <taxon>Myxococcota</taxon>
        <taxon>Myxococcia</taxon>
        <taxon>Myxococcales</taxon>
        <taxon>Cystobacterineae</taxon>
        <taxon>Myxococcaceae</taxon>
        <taxon>Corallococcus</taxon>
    </lineage>
</organism>
<dbReference type="EMBL" id="RAWK01000185">
    <property type="protein sequence ID" value="RKH59550.1"/>
    <property type="molecule type" value="Genomic_DNA"/>
</dbReference>
<protein>
    <submittedName>
        <fullName evidence="2">LysM peptidoglycan-binding domain-containing protein</fullName>
    </submittedName>
</protein>
<evidence type="ECO:0000259" key="1">
    <source>
        <dbReference type="PROSITE" id="PS51782"/>
    </source>
</evidence>
<dbReference type="PROSITE" id="PS51782">
    <property type="entry name" value="LYSM"/>
    <property type="match status" value="1"/>
</dbReference>
<proteinExistence type="predicted"/>
<sequence>MSGELKKLKIEAYRAISYAEGEKQDTFSVLFNPASYASKYEIEYGQGQGQGTSGSSQRFGRIKPREYIFELVFDGTGTAASPREVATDIEQFLTVTGKMDGEIHRPLYLKLSWGPLIVRCVLKAADIQYSLFKPDGFPLRARVTAVFSEAIDDTLRVAEQGLASPDVTHERVVRQGDTLPLMVHRVYGSAAHTVDVARFNGLRHLRDLRPGQVLRLPPLVRQSS</sequence>
<comment type="caution">
    <text evidence="2">The sequence shown here is derived from an EMBL/GenBank/DDBJ whole genome shotgun (WGS) entry which is preliminary data.</text>
</comment>
<name>A0A3A8PWZ4_9BACT</name>
<reference evidence="3" key="1">
    <citation type="submission" date="2018-09" db="EMBL/GenBank/DDBJ databases">
        <authorList>
            <person name="Livingstone P.G."/>
            <person name="Whitworth D.E."/>
        </authorList>
    </citation>
    <scope>NUCLEOTIDE SEQUENCE [LARGE SCALE GENOMIC DNA]</scope>
    <source>
        <strain evidence="3">AB050A</strain>
    </source>
</reference>
<dbReference type="InterPro" id="IPR045361">
    <property type="entry name" value="CIS_tube_prot_N"/>
</dbReference>
<dbReference type="OrthoDB" id="9815939at2"/>
<dbReference type="RefSeq" id="WP_120558287.1">
    <property type="nucleotide sequence ID" value="NZ_RAWK01000185.1"/>
</dbReference>
<accession>A0A3A8PWZ4</accession>
<feature type="domain" description="LysM" evidence="1">
    <location>
        <begin position="169"/>
        <end position="216"/>
    </location>
</feature>
<dbReference type="AlphaFoldDB" id="A0A3A8PWZ4"/>
<evidence type="ECO:0000313" key="3">
    <source>
        <dbReference type="Proteomes" id="UP000267003"/>
    </source>
</evidence>
<evidence type="ECO:0000313" key="2">
    <source>
        <dbReference type="EMBL" id="RKH59550.1"/>
    </source>
</evidence>
<dbReference type="CDD" id="cd00118">
    <property type="entry name" value="LysM"/>
    <property type="match status" value="1"/>
</dbReference>